<comment type="subcellular location">
    <subcellularLocation>
        <location evidence="7">Cell membrane</location>
    </subcellularLocation>
    <subcellularLocation>
        <location evidence="7">Bacterial flagellum basal body</location>
    </subcellularLocation>
</comment>
<dbReference type="EMBL" id="WNKW01000001">
    <property type="protein sequence ID" value="MTW31947.1"/>
    <property type="molecule type" value="Genomic_DNA"/>
</dbReference>
<keyword evidence="3 7" id="KW-1133">Transmembrane helix</keyword>
<feature type="transmembrane region" description="Helical" evidence="7">
    <location>
        <begin position="117"/>
        <end position="138"/>
    </location>
</feature>
<name>A0ABW9SMR0_9BURK</name>
<keyword evidence="10" id="KW-1185">Reference proteome</keyword>
<keyword evidence="2 7" id="KW-0812">Transmembrane</keyword>
<dbReference type="Proteomes" id="UP000735592">
    <property type="component" value="Unassembled WGS sequence"/>
</dbReference>
<evidence type="ECO:0000313" key="10">
    <source>
        <dbReference type="Proteomes" id="UP000735592"/>
    </source>
</evidence>
<feature type="signal peptide" evidence="8">
    <location>
        <begin position="1"/>
        <end position="22"/>
    </location>
</feature>
<dbReference type="PANTHER" id="PTHR38766:SF1">
    <property type="entry name" value="FLAGELLAR PROTEIN FLIO"/>
    <property type="match status" value="1"/>
</dbReference>
<keyword evidence="5 7" id="KW-0975">Bacterial flagellum</keyword>
<dbReference type="RefSeq" id="WP_155433268.1">
    <property type="nucleotide sequence ID" value="NZ_JBHLXK010000001.1"/>
</dbReference>
<evidence type="ECO:0000256" key="1">
    <source>
        <dbReference type="ARBA" id="ARBA00022475"/>
    </source>
</evidence>
<keyword evidence="1 7" id="KW-1003">Cell membrane</keyword>
<dbReference type="InterPro" id="IPR022781">
    <property type="entry name" value="Flagellar_biosynth_FliO"/>
</dbReference>
<evidence type="ECO:0000313" key="9">
    <source>
        <dbReference type="EMBL" id="MTW31947.1"/>
    </source>
</evidence>
<dbReference type="PANTHER" id="PTHR38766">
    <property type="entry name" value="FLAGELLAR PROTEIN FLIO"/>
    <property type="match status" value="1"/>
</dbReference>
<reference evidence="9 10" key="1">
    <citation type="submission" date="2019-11" db="EMBL/GenBank/DDBJ databases">
        <title>Type strains purchased from KCTC, JCM and DSMZ.</title>
        <authorList>
            <person name="Lu H."/>
        </authorList>
    </citation>
    <scope>NUCLEOTIDE SEQUENCE [LARGE SCALE GENOMIC DNA]</scope>
    <source>
        <strain evidence="9 10">DSM 103461</strain>
    </source>
</reference>
<keyword evidence="9" id="KW-0282">Flagellum</keyword>
<accession>A0ABW9SMR0</accession>
<keyword evidence="4 7" id="KW-0472">Membrane</keyword>
<evidence type="ECO:0000256" key="7">
    <source>
        <dbReference type="RuleBase" id="RU362064"/>
    </source>
</evidence>
<evidence type="ECO:0000256" key="8">
    <source>
        <dbReference type="SAM" id="SignalP"/>
    </source>
</evidence>
<sequence length="226" mass="22484">MKRGLTLTLLIAAALAAAPAIAQHRVSGTIGGQHGASAHAAAASTPAAAAASSAATPAAAAAASETTQPAPATASAAPAAGLAASAAAPAASVAAPPGPLAMTIPTPAPAPTSSGGLLQTTMALLFVLAVLVGLAWLLKRFGPKHLTGSQRHIKLVDSLNLGARERILLLEVGEQWVLVGASAGRMNALTTLPRQELPPEEANPDSTAKPNFAAWLKQTIEQRHGK</sequence>
<comment type="similarity">
    <text evidence="6 7">Belongs to the FliO/MopB family.</text>
</comment>
<feature type="chain" id="PRO_5046835509" description="Flagellar protein" evidence="8">
    <location>
        <begin position="23"/>
        <end position="226"/>
    </location>
</feature>
<evidence type="ECO:0000256" key="6">
    <source>
        <dbReference type="ARBA" id="ARBA00037937"/>
    </source>
</evidence>
<evidence type="ECO:0000256" key="5">
    <source>
        <dbReference type="ARBA" id="ARBA00023143"/>
    </source>
</evidence>
<gene>
    <name evidence="9" type="primary">fliO</name>
    <name evidence="9" type="ORF">GM655_03800</name>
</gene>
<dbReference type="InterPro" id="IPR052205">
    <property type="entry name" value="FliO/MopB"/>
</dbReference>
<keyword evidence="9" id="KW-0966">Cell projection</keyword>
<keyword evidence="9" id="KW-0969">Cilium</keyword>
<dbReference type="NCBIfam" id="TIGR03500">
    <property type="entry name" value="FliO_TIGR"/>
    <property type="match status" value="1"/>
</dbReference>
<evidence type="ECO:0000256" key="4">
    <source>
        <dbReference type="ARBA" id="ARBA00023136"/>
    </source>
</evidence>
<organism evidence="9 10">
    <name type="scientific">Pseudoduganella danionis</name>
    <dbReference type="NCBI Taxonomy" id="1890295"/>
    <lineage>
        <taxon>Bacteria</taxon>
        <taxon>Pseudomonadati</taxon>
        <taxon>Pseudomonadota</taxon>
        <taxon>Betaproteobacteria</taxon>
        <taxon>Burkholderiales</taxon>
        <taxon>Oxalobacteraceae</taxon>
        <taxon>Telluria group</taxon>
        <taxon>Pseudoduganella</taxon>
    </lineage>
</organism>
<keyword evidence="8" id="KW-0732">Signal</keyword>
<proteinExistence type="inferred from homology"/>
<dbReference type="Pfam" id="PF04347">
    <property type="entry name" value="FliO"/>
    <property type="match status" value="1"/>
</dbReference>
<comment type="caution">
    <text evidence="9">The sequence shown here is derived from an EMBL/GenBank/DDBJ whole genome shotgun (WGS) entry which is preliminary data.</text>
</comment>
<evidence type="ECO:0000256" key="3">
    <source>
        <dbReference type="ARBA" id="ARBA00022989"/>
    </source>
</evidence>
<protein>
    <recommendedName>
        <fullName evidence="7">Flagellar protein</fullName>
    </recommendedName>
</protein>
<evidence type="ECO:0000256" key="2">
    <source>
        <dbReference type="ARBA" id="ARBA00022692"/>
    </source>
</evidence>